<dbReference type="InterPro" id="IPR023187">
    <property type="entry name" value="Tscrpt_reg_MarR-type_CS"/>
</dbReference>
<dbReference type="InterPro" id="IPR036390">
    <property type="entry name" value="WH_DNA-bd_sf"/>
</dbReference>
<sequence>MFAVMDARRLDRELIDYLFVLHDHVHGELKSMLRELELTDAQAGALWRLTGEPPMTARRLAEVLNCDASTATSMIDRLERQGLVSREPHPTDRRAKIVRLTLEGCTLRDRVIRHAVERSPFARLDEESRRRLHALLRQASTHDQEAS</sequence>
<dbReference type="SMART" id="SM00347">
    <property type="entry name" value="HTH_MARR"/>
    <property type="match status" value="1"/>
</dbReference>
<dbReference type="PANTHER" id="PTHR33164">
    <property type="entry name" value="TRANSCRIPTIONAL REGULATOR, MARR FAMILY"/>
    <property type="match status" value="1"/>
</dbReference>
<dbReference type="Gene3D" id="1.10.10.10">
    <property type="entry name" value="Winged helix-like DNA-binding domain superfamily/Winged helix DNA-binding domain"/>
    <property type="match status" value="1"/>
</dbReference>
<dbReference type="SUPFAM" id="SSF46785">
    <property type="entry name" value="Winged helix' DNA-binding domain"/>
    <property type="match status" value="1"/>
</dbReference>
<organism evidence="5 6">
    <name type="scientific">Sinosporangium siamense</name>
    <dbReference type="NCBI Taxonomy" id="1367973"/>
    <lineage>
        <taxon>Bacteria</taxon>
        <taxon>Bacillati</taxon>
        <taxon>Actinomycetota</taxon>
        <taxon>Actinomycetes</taxon>
        <taxon>Streptosporangiales</taxon>
        <taxon>Streptosporangiaceae</taxon>
        <taxon>Sinosporangium</taxon>
    </lineage>
</organism>
<dbReference type="EMBL" id="BOOW01000035">
    <property type="protein sequence ID" value="GII95297.1"/>
    <property type="molecule type" value="Genomic_DNA"/>
</dbReference>
<keyword evidence="3" id="KW-0804">Transcription</keyword>
<dbReference type="GO" id="GO:0003677">
    <property type="term" value="F:DNA binding"/>
    <property type="evidence" value="ECO:0007669"/>
    <property type="project" value="UniProtKB-KW"/>
</dbReference>
<protein>
    <submittedName>
        <fullName evidence="5">MarR family transcriptional regulator</fullName>
    </submittedName>
</protein>
<name>A0A919VAD5_9ACTN</name>
<feature type="domain" description="HTH marR-type" evidence="4">
    <location>
        <begin position="11"/>
        <end position="141"/>
    </location>
</feature>
<dbReference type="InterPro" id="IPR036388">
    <property type="entry name" value="WH-like_DNA-bd_sf"/>
</dbReference>
<evidence type="ECO:0000259" key="4">
    <source>
        <dbReference type="PROSITE" id="PS50995"/>
    </source>
</evidence>
<gene>
    <name evidence="5" type="ORF">Ssi02_55280</name>
</gene>
<evidence type="ECO:0000313" key="5">
    <source>
        <dbReference type="EMBL" id="GII95297.1"/>
    </source>
</evidence>
<evidence type="ECO:0000313" key="6">
    <source>
        <dbReference type="Proteomes" id="UP000606172"/>
    </source>
</evidence>
<reference evidence="5" key="1">
    <citation type="submission" date="2021-01" db="EMBL/GenBank/DDBJ databases">
        <title>Whole genome shotgun sequence of Sinosporangium siamense NBRC 109515.</title>
        <authorList>
            <person name="Komaki H."/>
            <person name="Tamura T."/>
        </authorList>
    </citation>
    <scope>NUCLEOTIDE SEQUENCE</scope>
    <source>
        <strain evidence="5">NBRC 109515</strain>
    </source>
</reference>
<accession>A0A919VAD5</accession>
<dbReference type="AlphaFoldDB" id="A0A919VAD5"/>
<proteinExistence type="predicted"/>
<keyword evidence="6" id="KW-1185">Reference proteome</keyword>
<dbReference type="InterPro" id="IPR039422">
    <property type="entry name" value="MarR/SlyA-like"/>
</dbReference>
<dbReference type="GO" id="GO:0006950">
    <property type="term" value="P:response to stress"/>
    <property type="evidence" value="ECO:0007669"/>
    <property type="project" value="TreeGrafter"/>
</dbReference>
<dbReference type="PROSITE" id="PS50995">
    <property type="entry name" value="HTH_MARR_2"/>
    <property type="match status" value="1"/>
</dbReference>
<evidence type="ECO:0000256" key="2">
    <source>
        <dbReference type="ARBA" id="ARBA00023125"/>
    </source>
</evidence>
<dbReference type="GO" id="GO:0003700">
    <property type="term" value="F:DNA-binding transcription factor activity"/>
    <property type="evidence" value="ECO:0007669"/>
    <property type="project" value="InterPro"/>
</dbReference>
<dbReference type="PROSITE" id="PS01117">
    <property type="entry name" value="HTH_MARR_1"/>
    <property type="match status" value="1"/>
</dbReference>
<dbReference type="InterPro" id="IPR000835">
    <property type="entry name" value="HTH_MarR-typ"/>
</dbReference>
<dbReference type="Proteomes" id="UP000606172">
    <property type="component" value="Unassembled WGS sequence"/>
</dbReference>
<keyword evidence="1" id="KW-0805">Transcription regulation</keyword>
<dbReference type="PANTHER" id="PTHR33164:SF57">
    <property type="entry name" value="MARR-FAMILY TRANSCRIPTIONAL REGULATOR"/>
    <property type="match status" value="1"/>
</dbReference>
<dbReference type="Pfam" id="PF01047">
    <property type="entry name" value="MarR"/>
    <property type="match status" value="1"/>
</dbReference>
<comment type="caution">
    <text evidence="5">The sequence shown here is derived from an EMBL/GenBank/DDBJ whole genome shotgun (WGS) entry which is preliminary data.</text>
</comment>
<evidence type="ECO:0000256" key="1">
    <source>
        <dbReference type="ARBA" id="ARBA00023015"/>
    </source>
</evidence>
<dbReference type="PRINTS" id="PR00598">
    <property type="entry name" value="HTHMARR"/>
</dbReference>
<keyword evidence="2" id="KW-0238">DNA-binding</keyword>
<evidence type="ECO:0000256" key="3">
    <source>
        <dbReference type="ARBA" id="ARBA00023163"/>
    </source>
</evidence>